<dbReference type="Gene3D" id="2.20.230.10">
    <property type="entry name" value="Resuscitation-promoting factor rpfb"/>
    <property type="match status" value="1"/>
</dbReference>
<accession>A0ABT6TT79</accession>
<gene>
    <name evidence="6" type="ORF">KB449_31495</name>
</gene>
<dbReference type="PANTHER" id="PTHR21666">
    <property type="entry name" value="PEPTIDASE-RELATED"/>
    <property type="match status" value="1"/>
</dbReference>
<feature type="transmembrane region" description="Helical" evidence="3">
    <location>
        <begin position="30"/>
        <end position="47"/>
    </location>
</feature>
<protein>
    <submittedName>
        <fullName evidence="6">Peptidoglycan DD-metalloendopeptidase family protein</fullName>
    </submittedName>
</protein>
<name>A0ABT6TT79_9BACL</name>
<dbReference type="InterPro" id="IPR036779">
    <property type="entry name" value="LysM_dom_sf"/>
</dbReference>
<comment type="caution">
    <text evidence="6">The sequence shown here is derived from an EMBL/GenBank/DDBJ whole genome shotgun (WGS) entry which is preliminary data.</text>
</comment>
<evidence type="ECO:0000256" key="3">
    <source>
        <dbReference type="SAM" id="Phobius"/>
    </source>
</evidence>
<organism evidence="6 7">
    <name type="scientific">Cohnella hashimotonis</name>
    <dbReference type="NCBI Taxonomy" id="2826895"/>
    <lineage>
        <taxon>Bacteria</taxon>
        <taxon>Bacillati</taxon>
        <taxon>Bacillota</taxon>
        <taxon>Bacilli</taxon>
        <taxon>Bacillales</taxon>
        <taxon>Paenibacillaceae</taxon>
        <taxon>Cohnella</taxon>
    </lineage>
</organism>
<dbReference type="Pfam" id="PF01476">
    <property type="entry name" value="LysM"/>
    <property type="match status" value="1"/>
</dbReference>
<evidence type="ECO:0000313" key="6">
    <source>
        <dbReference type="EMBL" id="MDI4649495.1"/>
    </source>
</evidence>
<dbReference type="PROSITE" id="PS51109">
    <property type="entry name" value="G5"/>
    <property type="match status" value="1"/>
</dbReference>
<dbReference type="PROSITE" id="PS51782">
    <property type="entry name" value="LYSM"/>
    <property type="match status" value="1"/>
</dbReference>
<evidence type="ECO:0000256" key="2">
    <source>
        <dbReference type="SAM" id="MobiDB-lite"/>
    </source>
</evidence>
<proteinExistence type="predicted"/>
<evidence type="ECO:0000256" key="1">
    <source>
        <dbReference type="ARBA" id="ARBA00022729"/>
    </source>
</evidence>
<dbReference type="CDD" id="cd00118">
    <property type="entry name" value="LysM"/>
    <property type="match status" value="1"/>
</dbReference>
<reference evidence="6" key="1">
    <citation type="submission" date="2023-04" db="EMBL/GenBank/DDBJ databases">
        <title>Comparative genomic analysis of Cohnella hashimotonis sp. nov., isolated from the International Space Station.</title>
        <authorList>
            <person name="Venkateswaran K."/>
            <person name="Simpson A."/>
        </authorList>
    </citation>
    <scope>NUCLEOTIDE SEQUENCE</scope>
    <source>
        <strain evidence="6">F6_2S_P_1</strain>
    </source>
</reference>
<dbReference type="SMART" id="SM01208">
    <property type="entry name" value="G5"/>
    <property type="match status" value="1"/>
</dbReference>
<feature type="domain" description="G5" evidence="4">
    <location>
        <begin position="314"/>
        <end position="394"/>
    </location>
</feature>
<dbReference type="Pfam" id="PF01551">
    <property type="entry name" value="Peptidase_M23"/>
    <property type="match status" value="1"/>
</dbReference>
<dbReference type="InterPro" id="IPR011055">
    <property type="entry name" value="Dup_hybrid_motif"/>
</dbReference>
<keyword evidence="3" id="KW-0472">Membrane</keyword>
<evidence type="ECO:0000259" key="4">
    <source>
        <dbReference type="PROSITE" id="PS51109"/>
    </source>
</evidence>
<keyword evidence="7" id="KW-1185">Reference proteome</keyword>
<dbReference type="PANTHER" id="PTHR21666:SF270">
    <property type="entry name" value="MUREIN HYDROLASE ACTIVATOR ENVC"/>
    <property type="match status" value="1"/>
</dbReference>
<keyword evidence="3" id="KW-0812">Transmembrane</keyword>
<dbReference type="RefSeq" id="WP_282912118.1">
    <property type="nucleotide sequence ID" value="NZ_JAGRPV010000001.1"/>
</dbReference>
<dbReference type="Gene3D" id="2.70.70.10">
    <property type="entry name" value="Glucose Permease (Domain IIA)"/>
    <property type="match status" value="1"/>
</dbReference>
<dbReference type="EMBL" id="JAGRPV010000001">
    <property type="protein sequence ID" value="MDI4649495.1"/>
    <property type="molecule type" value="Genomic_DNA"/>
</dbReference>
<dbReference type="Pfam" id="PF07501">
    <property type="entry name" value="G5"/>
    <property type="match status" value="1"/>
</dbReference>
<dbReference type="InterPro" id="IPR016047">
    <property type="entry name" value="M23ase_b-sheet_dom"/>
</dbReference>
<dbReference type="Proteomes" id="UP001161691">
    <property type="component" value="Unassembled WGS sequence"/>
</dbReference>
<dbReference type="SUPFAM" id="SSF51261">
    <property type="entry name" value="Duplicated hybrid motif"/>
    <property type="match status" value="1"/>
</dbReference>
<keyword evidence="1" id="KW-0732">Signal</keyword>
<feature type="region of interest" description="Disordered" evidence="2">
    <location>
        <begin position="201"/>
        <end position="224"/>
    </location>
</feature>
<dbReference type="InterPro" id="IPR011098">
    <property type="entry name" value="G5_dom"/>
</dbReference>
<sequence length="520" mass="55339">MNNGSRSKRIAGAFKGAAVWIRRRAGRKTAIAICAAVVAAGGGTVLVKQHIEAHTLSYSEVWIGGEHVGDVGDRSVIERSVAEKAAELARAGGEVLYKLDDGQVTYKEAEAYGKKLDDAAVAALVGGALKTHPTGVKLMVDGKAIAVVRDKETAERVLDRVKAHYAPAPAEAASKNAKKPAAKEVQSLSFSAQASATGDELPAAGSGLAAPSGKGAAQAPAADDSAAFEETVAVTEPTEVDANKIEDDEALVKRLIAGHTVQRVYTVKAGDCIGCIADEQRVSEDLIYQNNPWIDEDKIKIGDRLNLTVQEPLLNVRSEETVTQTETIEAQLEIRKTDELKAGISKIVRPGSDGKRIVTYKLLRRNGLVIEEEQVSTEVVTPALSTVMLKGTKVTPSEGSGKFAWPVSGHKITSYYGKRWGRLHKGLDLVGSSSVKTADNGVVELADDSMSGYGNAIIINHNNGYKTLYGHLSKINVKVGQVVEQGEAIGVMGNTGHSFGTHLHFEIYLNGKLKNPADYL</sequence>
<dbReference type="SMART" id="SM00257">
    <property type="entry name" value="LysM"/>
    <property type="match status" value="1"/>
</dbReference>
<keyword evidence="3" id="KW-1133">Transmembrane helix</keyword>
<dbReference type="InterPro" id="IPR050570">
    <property type="entry name" value="Cell_wall_metabolism_enzyme"/>
</dbReference>
<dbReference type="Gene3D" id="3.10.350.10">
    <property type="entry name" value="LysM domain"/>
    <property type="match status" value="1"/>
</dbReference>
<feature type="domain" description="LysM" evidence="5">
    <location>
        <begin position="263"/>
        <end position="307"/>
    </location>
</feature>
<evidence type="ECO:0000313" key="7">
    <source>
        <dbReference type="Proteomes" id="UP001161691"/>
    </source>
</evidence>
<dbReference type="SUPFAM" id="SSF54106">
    <property type="entry name" value="LysM domain"/>
    <property type="match status" value="1"/>
</dbReference>
<dbReference type="InterPro" id="IPR018392">
    <property type="entry name" value="LysM"/>
</dbReference>
<evidence type="ECO:0000259" key="5">
    <source>
        <dbReference type="PROSITE" id="PS51782"/>
    </source>
</evidence>
<dbReference type="CDD" id="cd12797">
    <property type="entry name" value="M23_peptidase"/>
    <property type="match status" value="1"/>
</dbReference>